<comment type="caution">
    <text evidence="1">The sequence shown here is derived from an EMBL/GenBank/DDBJ whole genome shotgun (WGS) entry which is preliminary data.</text>
</comment>
<organism evidence="1 2">
    <name type="scientific">Cladobotryum mycophilum</name>
    <dbReference type="NCBI Taxonomy" id="491253"/>
    <lineage>
        <taxon>Eukaryota</taxon>
        <taxon>Fungi</taxon>
        <taxon>Dikarya</taxon>
        <taxon>Ascomycota</taxon>
        <taxon>Pezizomycotina</taxon>
        <taxon>Sordariomycetes</taxon>
        <taxon>Hypocreomycetidae</taxon>
        <taxon>Hypocreales</taxon>
        <taxon>Hypocreaceae</taxon>
        <taxon>Cladobotryum</taxon>
    </lineage>
</organism>
<keyword evidence="2" id="KW-1185">Reference proteome</keyword>
<protein>
    <submittedName>
        <fullName evidence="1">Uncharacterized protein</fullName>
    </submittedName>
</protein>
<dbReference type="Proteomes" id="UP001338125">
    <property type="component" value="Unassembled WGS sequence"/>
</dbReference>
<accession>A0ABR0S9E4</accession>
<evidence type="ECO:0000313" key="1">
    <source>
        <dbReference type="EMBL" id="KAK5988456.1"/>
    </source>
</evidence>
<evidence type="ECO:0000313" key="2">
    <source>
        <dbReference type="Proteomes" id="UP001338125"/>
    </source>
</evidence>
<reference evidence="1 2" key="1">
    <citation type="submission" date="2024-01" db="EMBL/GenBank/DDBJ databases">
        <title>Complete genome of Cladobotryum mycophilum ATHUM6906.</title>
        <authorList>
            <person name="Christinaki A.C."/>
            <person name="Myridakis A.I."/>
            <person name="Kouvelis V.N."/>
        </authorList>
    </citation>
    <scope>NUCLEOTIDE SEQUENCE [LARGE SCALE GENOMIC DNA]</scope>
    <source>
        <strain evidence="1 2">ATHUM6906</strain>
    </source>
</reference>
<name>A0ABR0S9E4_9HYPO</name>
<sequence length="73" mass="8350">MCGFTQCRFFCPCPHGTNCINAATLTEFLRFHKGRYHHMISYPIIADSGVLCEERRKAQGPNAKPSKECPYRL</sequence>
<dbReference type="EMBL" id="JAVFKD010000015">
    <property type="protein sequence ID" value="KAK5988456.1"/>
    <property type="molecule type" value="Genomic_DNA"/>
</dbReference>
<proteinExistence type="predicted"/>
<gene>
    <name evidence="1" type="ORF">PT974_09939</name>
</gene>